<gene>
    <name evidence="14" type="ORF">CTEN210_02886</name>
</gene>
<dbReference type="InterPro" id="IPR000684">
    <property type="entry name" value="RNA_pol_II_repeat_euk"/>
</dbReference>
<keyword evidence="3" id="KW-0479">Metal-binding</keyword>
<feature type="coiled-coil region" evidence="11">
    <location>
        <begin position="954"/>
        <end position="981"/>
    </location>
</feature>
<evidence type="ECO:0000256" key="9">
    <source>
        <dbReference type="ARBA" id="ARBA00023242"/>
    </source>
</evidence>
<keyword evidence="9" id="KW-0539">Nucleus</keyword>
<name>A0AAD3H0R8_9STRA</name>
<dbReference type="PROSITE" id="PS00115">
    <property type="entry name" value="RNA_POL_II_REPEAT"/>
    <property type="match status" value="2"/>
</dbReference>
<evidence type="ECO:0000256" key="1">
    <source>
        <dbReference type="ARBA" id="ARBA00004123"/>
    </source>
</evidence>
<feature type="region of interest" description="Disordered" evidence="12">
    <location>
        <begin position="1"/>
        <end position="86"/>
    </location>
</feature>
<keyword evidence="15" id="KW-1185">Reference proteome</keyword>
<evidence type="ECO:0000256" key="4">
    <source>
        <dbReference type="ARBA" id="ARBA00022737"/>
    </source>
</evidence>
<evidence type="ECO:0000256" key="2">
    <source>
        <dbReference type="ARBA" id="ARBA00022553"/>
    </source>
</evidence>
<evidence type="ECO:0000313" key="14">
    <source>
        <dbReference type="EMBL" id="GFH46412.1"/>
    </source>
</evidence>
<keyword evidence="2" id="KW-0597">Phosphoprotein</keyword>
<keyword evidence="7" id="KW-0238">DNA-binding</keyword>
<dbReference type="Pfam" id="PF13424">
    <property type="entry name" value="TPR_12"/>
    <property type="match status" value="2"/>
</dbReference>
<dbReference type="GO" id="GO:0003677">
    <property type="term" value="F:DNA binding"/>
    <property type="evidence" value="ECO:0007669"/>
    <property type="project" value="UniProtKB-KW"/>
</dbReference>
<sequence length="1067" mass="119129">MSKTRRAYGKVALKPKRDSNNQTDDDALFLQVDSFSSKGHTQDSGHAKKSIKRRKEPSAESVSSSSSMIQADNALRDSTNTKKKSIGDEITPKISIRNKGNDRQLPVGDVDTLLQPNVFTPTIHSDEKNHAIKQFDDASSMDCGSSDFSSLDCEGNESSLDEWKIDADEKTRGYTSLRDGGIASKSVGSSAYTMVDSSGCPIVTKKLMEQAQNSKPDNQHVLQVLMSSCNGGKKQIDIESNASSSIHSDMTLRSATIIGANITLKRHDSEDSVLTMPAELGELEDCAHTTLSKDKTLSRNKTIRTNNNSILFWDDQSIITYVQTRDENVGATITHPRLPLGYEARVSRSKGKVYYVHPEKKASWFCPVPIDIDAEIVFDKSPAVSKNFFGNRVAIDSKQSNDDGKIESSPSVLSPPYCPPSPTSPAYSPTSPAYSPTSPAYSPISPAYSPTSPQYSTTSPAYSPTSPRSLPKMKRTVVKDMIEKLDYSNRNAVDCSSNELMTTKENHISTVTSNDQENVEQSYTNNQSPNDPCNASEPPLSALGTISSLPSNITIPRTPFVFREPRINAAASDIQSTEEKTQEQWIRNHSIKINKNVRCSFPYCRKVFKSQFYLTNHLLTKHGQDLKMEQAKCCNGYMLKMNDEICHPLPKNLDDDNKNDAIQDARDPEHSISFPKSDTERRTSQIPAWFRERVYIQIHGKSGVITDIYKNSAVVVLDDNRTRNVTTKECTVVPPKEEDKVLVTGGADVGLEGKLMYIKNSSAVVQNLNREFKVVDLVHLAKIESYTQAAPVYGSSNFPTSNKKSSISETSSVCGFSNYTHSNRKPSTNSNCCPTSIANSRGNLQDSSDISLISRKDNSERMIRCAEMWRKMALERLSTKEYDIALEFYETARARQEKAYGTNEHLEISRTYMSIGSVHGEKGDYVKELEYYEKAISIQEKADHPDSPQTYADIASIYEKRNKYEEALKFYEKAREIEEDKIGSKNHLSLVWIYNKLGSVCYNMGTHDKAFYYLEKAGEIEVMKGQYEKGLQYYEKARAIEQKVICGDIEKVAAYCAKYAAKYATLS</sequence>
<dbReference type="PANTHER" id="PTHR45641:SF19">
    <property type="entry name" value="NEPHROCYSTIN-3"/>
    <property type="match status" value="1"/>
</dbReference>
<comment type="subcellular location">
    <subcellularLocation>
        <location evidence="1">Nucleus</location>
    </subcellularLocation>
</comment>
<dbReference type="InterPro" id="IPR011990">
    <property type="entry name" value="TPR-like_helical_dom_sf"/>
</dbReference>
<dbReference type="PANTHER" id="PTHR45641">
    <property type="entry name" value="TETRATRICOPEPTIDE REPEAT PROTEIN (AFU_ORTHOLOGUE AFUA_6G03870)"/>
    <property type="match status" value="1"/>
</dbReference>
<dbReference type="GO" id="GO:0006366">
    <property type="term" value="P:transcription by RNA polymerase II"/>
    <property type="evidence" value="ECO:0007669"/>
    <property type="project" value="InterPro"/>
</dbReference>
<proteinExistence type="predicted"/>
<feature type="repeat" description="TPR" evidence="10">
    <location>
        <begin position="948"/>
        <end position="981"/>
    </location>
</feature>
<dbReference type="PROSITE" id="PS50005">
    <property type="entry name" value="TPR"/>
    <property type="match status" value="2"/>
</dbReference>
<dbReference type="GO" id="GO:0005634">
    <property type="term" value="C:nucleus"/>
    <property type="evidence" value="ECO:0007669"/>
    <property type="project" value="UniProtKB-SubCell"/>
</dbReference>
<evidence type="ECO:0000256" key="8">
    <source>
        <dbReference type="ARBA" id="ARBA00023163"/>
    </source>
</evidence>
<dbReference type="InterPro" id="IPR013087">
    <property type="entry name" value="Znf_C2H2_type"/>
</dbReference>
<evidence type="ECO:0000256" key="7">
    <source>
        <dbReference type="ARBA" id="ARBA00023125"/>
    </source>
</evidence>
<evidence type="ECO:0000256" key="11">
    <source>
        <dbReference type="SAM" id="Coils"/>
    </source>
</evidence>
<dbReference type="PROSITE" id="PS00028">
    <property type="entry name" value="ZINC_FINGER_C2H2_1"/>
    <property type="match status" value="1"/>
</dbReference>
<dbReference type="Pfam" id="PF05001">
    <property type="entry name" value="RNA_pol_Rpb1_R"/>
    <property type="match status" value="3"/>
</dbReference>
<evidence type="ECO:0000259" key="13">
    <source>
        <dbReference type="PROSITE" id="PS00028"/>
    </source>
</evidence>
<keyword evidence="5 10" id="KW-0802">TPR repeat</keyword>
<keyword evidence="11" id="KW-0175">Coiled coil</keyword>
<dbReference type="PROSITE" id="PS50293">
    <property type="entry name" value="TPR_REGION"/>
    <property type="match status" value="1"/>
</dbReference>
<evidence type="ECO:0000256" key="10">
    <source>
        <dbReference type="PROSITE-ProRule" id="PRU00339"/>
    </source>
</evidence>
<evidence type="ECO:0000256" key="3">
    <source>
        <dbReference type="ARBA" id="ARBA00022723"/>
    </source>
</evidence>
<evidence type="ECO:0000313" key="15">
    <source>
        <dbReference type="Proteomes" id="UP001054902"/>
    </source>
</evidence>
<keyword evidence="6" id="KW-0862">Zinc</keyword>
<evidence type="ECO:0000256" key="12">
    <source>
        <dbReference type="SAM" id="MobiDB-lite"/>
    </source>
</evidence>
<dbReference type="EMBL" id="BLLK01000022">
    <property type="protein sequence ID" value="GFH46412.1"/>
    <property type="molecule type" value="Genomic_DNA"/>
</dbReference>
<dbReference type="SUPFAM" id="SSF48452">
    <property type="entry name" value="TPR-like"/>
    <property type="match status" value="1"/>
</dbReference>
<accession>A0AAD3H0R8</accession>
<evidence type="ECO:0000256" key="6">
    <source>
        <dbReference type="ARBA" id="ARBA00022833"/>
    </source>
</evidence>
<organism evidence="14 15">
    <name type="scientific">Chaetoceros tenuissimus</name>
    <dbReference type="NCBI Taxonomy" id="426638"/>
    <lineage>
        <taxon>Eukaryota</taxon>
        <taxon>Sar</taxon>
        <taxon>Stramenopiles</taxon>
        <taxon>Ochrophyta</taxon>
        <taxon>Bacillariophyta</taxon>
        <taxon>Coscinodiscophyceae</taxon>
        <taxon>Chaetocerotophycidae</taxon>
        <taxon>Chaetocerotales</taxon>
        <taxon>Chaetocerotaceae</taxon>
        <taxon>Chaetoceros</taxon>
    </lineage>
</organism>
<dbReference type="GO" id="GO:0046872">
    <property type="term" value="F:metal ion binding"/>
    <property type="evidence" value="ECO:0007669"/>
    <property type="project" value="UniProtKB-KW"/>
</dbReference>
<comment type="caution">
    <text evidence="14">The sequence shown here is derived from an EMBL/GenBank/DDBJ whole genome shotgun (WGS) entry which is preliminary data.</text>
</comment>
<reference evidence="14 15" key="1">
    <citation type="journal article" date="2021" name="Sci. Rep.">
        <title>The genome of the diatom Chaetoceros tenuissimus carries an ancient integrated fragment of an extant virus.</title>
        <authorList>
            <person name="Hongo Y."/>
            <person name="Kimura K."/>
            <person name="Takaki Y."/>
            <person name="Yoshida Y."/>
            <person name="Baba S."/>
            <person name="Kobayashi G."/>
            <person name="Nagasaki K."/>
            <person name="Hano T."/>
            <person name="Tomaru Y."/>
        </authorList>
    </citation>
    <scope>NUCLEOTIDE SEQUENCE [LARGE SCALE GENOMIC DNA]</scope>
    <source>
        <strain evidence="14 15">NIES-3715</strain>
    </source>
</reference>
<feature type="compositionally biased region" description="Low complexity" evidence="12">
    <location>
        <begin position="424"/>
        <end position="467"/>
    </location>
</feature>
<feature type="region of interest" description="Disordered" evidence="12">
    <location>
        <begin position="510"/>
        <end position="541"/>
    </location>
</feature>
<feature type="domain" description="C2H2-type" evidence="13">
    <location>
        <begin position="599"/>
        <end position="622"/>
    </location>
</feature>
<evidence type="ECO:0000256" key="5">
    <source>
        <dbReference type="ARBA" id="ARBA00022803"/>
    </source>
</evidence>
<feature type="repeat" description="TPR" evidence="10">
    <location>
        <begin position="909"/>
        <end position="942"/>
    </location>
</feature>
<feature type="region of interest" description="Disordered" evidence="12">
    <location>
        <begin position="398"/>
        <end position="473"/>
    </location>
</feature>
<keyword evidence="8" id="KW-0804">Transcription</keyword>
<feature type="compositionally biased region" description="Polar residues" evidence="12">
    <location>
        <begin position="510"/>
        <end position="533"/>
    </location>
</feature>
<dbReference type="SMART" id="SM00028">
    <property type="entry name" value="TPR"/>
    <property type="match status" value="4"/>
</dbReference>
<dbReference type="InterPro" id="IPR019734">
    <property type="entry name" value="TPR_rpt"/>
</dbReference>
<dbReference type="AlphaFoldDB" id="A0AAD3H0R8"/>
<dbReference type="Gene3D" id="1.25.40.10">
    <property type="entry name" value="Tetratricopeptide repeat domain"/>
    <property type="match status" value="1"/>
</dbReference>
<protein>
    <recommendedName>
        <fullName evidence="13">C2H2-type domain-containing protein</fullName>
    </recommendedName>
</protein>
<keyword evidence="4" id="KW-0677">Repeat</keyword>
<dbReference type="Proteomes" id="UP001054902">
    <property type="component" value="Unassembled WGS sequence"/>
</dbReference>